<dbReference type="InterPro" id="IPR029062">
    <property type="entry name" value="Class_I_gatase-like"/>
</dbReference>
<sequence>MSLHGKKVAILTEEGFEEVELTKPQKAIEDAGGETFIISPESGKIKSWDFTDWGKAYEVDVKLDEAKASDYDALLLPGGVINPDKLRLNKAALDFIKAFVESSKPVAAICHAPWSLVEAKVVSGKKMTSYTSIKTDVENAGATWVDEPVVVDGNLITSRNPDDLEIFSKTLVEAIEKGS</sequence>
<protein>
    <submittedName>
        <fullName evidence="3">Protease</fullName>
    </submittedName>
</protein>
<dbReference type="EMBL" id="PRDK01000003">
    <property type="protein sequence ID" value="MBE8712881.1"/>
    <property type="molecule type" value="Genomic_DNA"/>
</dbReference>
<dbReference type="RefSeq" id="WP_196935843.1">
    <property type="nucleotide sequence ID" value="NZ_MU158698.1"/>
</dbReference>
<dbReference type="GO" id="GO:0006508">
    <property type="term" value="P:proteolysis"/>
    <property type="evidence" value="ECO:0007669"/>
    <property type="project" value="UniProtKB-KW"/>
</dbReference>
<dbReference type="PROSITE" id="PS51276">
    <property type="entry name" value="PEPTIDASE_C56_PFPI"/>
    <property type="match status" value="1"/>
</dbReference>
<comment type="caution">
    <text evidence="3">The sequence shown here is derived from an EMBL/GenBank/DDBJ whole genome shotgun (WGS) entry which is preliminary data.</text>
</comment>
<reference evidence="3" key="1">
    <citation type="submission" date="2018-02" db="EMBL/GenBank/DDBJ databases">
        <authorList>
            <person name="Vasarhelyi B.M."/>
            <person name="Deshmukh S."/>
            <person name="Balint B."/>
            <person name="Kukolya J."/>
        </authorList>
    </citation>
    <scope>NUCLEOTIDE SEQUENCE</scope>
    <source>
        <strain evidence="3">KB22</strain>
    </source>
</reference>
<keyword evidence="3" id="KW-0645">Protease</keyword>
<feature type="domain" description="DJ-1/PfpI" evidence="2">
    <location>
        <begin position="6"/>
        <end position="173"/>
    </location>
</feature>
<name>A0A928UWP0_9SPHI</name>
<keyword evidence="4" id="KW-1185">Reference proteome</keyword>
<evidence type="ECO:0000259" key="2">
    <source>
        <dbReference type="Pfam" id="PF01965"/>
    </source>
</evidence>
<proteinExistence type="inferred from homology"/>
<dbReference type="PANTHER" id="PTHR42733:SF12">
    <property type="entry name" value="PROTEINASE"/>
    <property type="match status" value="1"/>
</dbReference>
<dbReference type="Gene3D" id="3.40.50.880">
    <property type="match status" value="1"/>
</dbReference>
<accession>A0A928UWP0</accession>
<evidence type="ECO:0000256" key="1">
    <source>
        <dbReference type="ARBA" id="ARBA00008542"/>
    </source>
</evidence>
<dbReference type="GO" id="GO:0008233">
    <property type="term" value="F:peptidase activity"/>
    <property type="evidence" value="ECO:0007669"/>
    <property type="project" value="UniProtKB-KW"/>
</dbReference>
<organism evidence="3 4">
    <name type="scientific">Sphingobacterium hungaricum</name>
    <dbReference type="NCBI Taxonomy" id="2082723"/>
    <lineage>
        <taxon>Bacteria</taxon>
        <taxon>Pseudomonadati</taxon>
        <taxon>Bacteroidota</taxon>
        <taxon>Sphingobacteriia</taxon>
        <taxon>Sphingobacteriales</taxon>
        <taxon>Sphingobacteriaceae</taxon>
        <taxon>Sphingobacterium</taxon>
    </lineage>
</organism>
<dbReference type="Pfam" id="PF01965">
    <property type="entry name" value="DJ-1_PfpI"/>
    <property type="match status" value="1"/>
</dbReference>
<dbReference type="InterPro" id="IPR006286">
    <property type="entry name" value="C56_PfpI-like"/>
</dbReference>
<dbReference type="SUPFAM" id="SSF52317">
    <property type="entry name" value="Class I glutamine amidotransferase-like"/>
    <property type="match status" value="1"/>
</dbReference>
<dbReference type="PANTHER" id="PTHR42733">
    <property type="entry name" value="DJ-1 PROTEIN"/>
    <property type="match status" value="1"/>
</dbReference>
<keyword evidence="3" id="KW-0378">Hydrolase</keyword>
<evidence type="ECO:0000313" key="4">
    <source>
        <dbReference type="Proteomes" id="UP000616201"/>
    </source>
</evidence>
<dbReference type="InterPro" id="IPR002818">
    <property type="entry name" value="DJ-1/PfpI"/>
</dbReference>
<comment type="similarity">
    <text evidence="1">Belongs to the peptidase C56 family.</text>
</comment>
<dbReference type="NCBIfam" id="TIGR01382">
    <property type="entry name" value="PfpI"/>
    <property type="match status" value="1"/>
</dbReference>
<dbReference type="CDD" id="cd03134">
    <property type="entry name" value="GATase1_PfpI_like"/>
    <property type="match status" value="1"/>
</dbReference>
<gene>
    <name evidence="3" type="ORF">C4F49_04235</name>
</gene>
<evidence type="ECO:0000313" key="3">
    <source>
        <dbReference type="EMBL" id="MBE8712881.1"/>
    </source>
</evidence>
<dbReference type="Proteomes" id="UP000616201">
    <property type="component" value="Unassembled WGS sequence"/>
</dbReference>
<dbReference type="AlphaFoldDB" id="A0A928UWP0"/>